<keyword evidence="4 7" id="KW-0812">Transmembrane</keyword>
<dbReference type="GO" id="GO:0005886">
    <property type="term" value="C:plasma membrane"/>
    <property type="evidence" value="ECO:0007669"/>
    <property type="project" value="UniProtKB-SubCell"/>
</dbReference>
<feature type="transmembrane region" description="Helical" evidence="7">
    <location>
        <begin position="20"/>
        <end position="37"/>
    </location>
</feature>
<dbReference type="InterPro" id="IPR035906">
    <property type="entry name" value="MetI-like_sf"/>
</dbReference>
<evidence type="ECO:0000256" key="5">
    <source>
        <dbReference type="ARBA" id="ARBA00022989"/>
    </source>
</evidence>
<dbReference type="STRING" id="47866.GA0074694_4549"/>
<evidence type="ECO:0000256" key="2">
    <source>
        <dbReference type="ARBA" id="ARBA00022448"/>
    </source>
</evidence>
<evidence type="ECO:0000256" key="1">
    <source>
        <dbReference type="ARBA" id="ARBA00004651"/>
    </source>
</evidence>
<dbReference type="InterPro" id="IPR000515">
    <property type="entry name" value="MetI-like"/>
</dbReference>
<dbReference type="SUPFAM" id="SSF161098">
    <property type="entry name" value="MetI-like"/>
    <property type="match status" value="1"/>
</dbReference>
<keyword evidence="5 7" id="KW-1133">Transmembrane helix</keyword>
<evidence type="ECO:0000256" key="6">
    <source>
        <dbReference type="ARBA" id="ARBA00023136"/>
    </source>
</evidence>
<name>A0A1C6SAN6_9ACTN</name>
<comment type="similarity">
    <text evidence="7">Belongs to the binding-protein-dependent transport system permease family.</text>
</comment>
<feature type="transmembrane region" description="Helical" evidence="7">
    <location>
        <begin position="136"/>
        <end position="157"/>
    </location>
</feature>
<feature type="transmembrane region" description="Helical" evidence="7">
    <location>
        <begin position="232"/>
        <end position="254"/>
    </location>
</feature>
<proteinExistence type="inferred from homology"/>
<organism evidence="9 10">
    <name type="scientific">Micromonospora inyonensis</name>
    <dbReference type="NCBI Taxonomy" id="47866"/>
    <lineage>
        <taxon>Bacteria</taxon>
        <taxon>Bacillati</taxon>
        <taxon>Actinomycetota</taxon>
        <taxon>Actinomycetes</taxon>
        <taxon>Micromonosporales</taxon>
        <taxon>Micromonosporaceae</taxon>
        <taxon>Micromonospora</taxon>
    </lineage>
</organism>
<evidence type="ECO:0000256" key="4">
    <source>
        <dbReference type="ARBA" id="ARBA00022692"/>
    </source>
</evidence>
<keyword evidence="6 7" id="KW-0472">Membrane</keyword>
<evidence type="ECO:0000256" key="7">
    <source>
        <dbReference type="RuleBase" id="RU363032"/>
    </source>
</evidence>
<gene>
    <name evidence="9" type="ORF">GA0074694_4549</name>
</gene>
<dbReference type="PROSITE" id="PS50928">
    <property type="entry name" value="ABC_TM1"/>
    <property type="match status" value="1"/>
</dbReference>
<accession>A0A1C6SAN6</accession>
<dbReference type="Proteomes" id="UP000198906">
    <property type="component" value="Unassembled WGS sequence"/>
</dbReference>
<feature type="domain" description="ABC transmembrane type-1" evidence="8">
    <location>
        <begin position="72"/>
        <end position="256"/>
    </location>
</feature>
<evidence type="ECO:0000313" key="10">
    <source>
        <dbReference type="Proteomes" id="UP000198906"/>
    </source>
</evidence>
<keyword evidence="10" id="KW-1185">Reference proteome</keyword>
<dbReference type="PANTHER" id="PTHR30151:SF7">
    <property type="entry name" value="NITRATE IMPORT PERMEASE PROTEIN NRTB"/>
    <property type="match status" value="1"/>
</dbReference>
<dbReference type="AlphaFoldDB" id="A0A1C6SAN6"/>
<feature type="transmembrane region" description="Helical" evidence="7">
    <location>
        <begin position="76"/>
        <end position="98"/>
    </location>
</feature>
<evidence type="ECO:0000313" key="9">
    <source>
        <dbReference type="EMBL" id="SCL26535.1"/>
    </source>
</evidence>
<feature type="transmembrane region" description="Helical" evidence="7">
    <location>
        <begin position="203"/>
        <end position="225"/>
    </location>
</feature>
<dbReference type="GO" id="GO:0055085">
    <property type="term" value="P:transmembrane transport"/>
    <property type="evidence" value="ECO:0007669"/>
    <property type="project" value="InterPro"/>
</dbReference>
<reference evidence="10" key="1">
    <citation type="submission" date="2016-06" db="EMBL/GenBank/DDBJ databases">
        <authorList>
            <person name="Varghese N."/>
        </authorList>
    </citation>
    <scope>NUCLEOTIDE SEQUENCE [LARGE SCALE GENOMIC DNA]</scope>
    <source>
        <strain evidence="10">DSM 46123</strain>
    </source>
</reference>
<keyword evidence="3" id="KW-1003">Cell membrane</keyword>
<keyword evidence="2 7" id="KW-0813">Transport</keyword>
<dbReference type="Pfam" id="PF00528">
    <property type="entry name" value="BPD_transp_1"/>
    <property type="match status" value="1"/>
</dbReference>
<dbReference type="CDD" id="cd06261">
    <property type="entry name" value="TM_PBP2"/>
    <property type="match status" value="1"/>
</dbReference>
<protein>
    <submittedName>
        <fullName evidence="9">NitT/TauT family transport system permease protein</fullName>
    </submittedName>
</protein>
<dbReference type="EMBL" id="FMHU01000002">
    <property type="protein sequence ID" value="SCL26535.1"/>
    <property type="molecule type" value="Genomic_DNA"/>
</dbReference>
<dbReference type="PANTHER" id="PTHR30151">
    <property type="entry name" value="ALKANE SULFONATE ABC TRANSPORTER-RELATED, MEMBRANE SUBUNIT"/>
    <property type="match status" value="1"/>
</dbReference>
<evidence type="ECO:0000259" key="8">
    <source>
        <dbReference type="PROSITE" id="PS50928"/>
    </source>
</evidence>
<evidence type="ECO:0000256" key="3">
    <source>
        <dbReference type="ARBA" id="ARBA00022475"/>
    </source>
</evidence>
<comment type="subcellular location">
    <subcellularLocation>
        <location evidence="1 7">Cell membrane</location>
        <topology evidence="1 7">Multi-pass membrane protein</topology>
    </subcellularLocation>
</comment>
<sequence>MFPIRSKSRAGLRPTRLRPLLLGACGIGLWLLVWQYFVTVGPLRDTAGLATASETIRTAGELATDGSFWQVVGENLVMAASGTLIALLVGAVLGLTMGLKPSLSAALDPVVQVLKPIPPVVILPLALLALGPTRNLGVLLATIAALWPILIQVQAGARDVDPVALDTARALRLSAARTQLSVVLPSVVPYLLSGLRIGSATALMMSVGVGLLAGAPGLGNLILLAQQSGQGATVFAGTVWAGVLGLLLTLVLAVTQRVITHDNWGRGTQS</sequence>
<dbReference type="Gene3D" id="1.10.3720.10">
    <property type="entry name" value="MetI-like"/>
    <property type="match status" value="1"/>
</dbReference>